<evidence type="ECO:0000256" key="8">
    <source>
        <dbReference type="ARBA" id="ARBA00022840"/>
    </source>
</evidence>
<keyword evidence="7 14" id="KW-0862">Zinc</keyword>
<dbReference type="Proteomes" id="UP000824073">
    <property type="component" value="Unassembled WGS sequence"/>
</dbReference>
<evidence type="ECO:0000256" key="1">
    <source>
        <dbReference type="ARBA" id="ARBA00004496"/>
    </source>
</evidence>
<dbReference type="Gene3D" id="3.10.310.40">
    <property type="match status" value="1"/>
</dbReference>
<evidence type="ECO:0000256" key="9">
    <source>
        <dbReference type="ARBA" id="ARBA00022884"/>
    </source>
</evidence>
<dbReference type="GO" id="GO:0016740">
    <property type="term" value="F:transferase activity"/>
    <property type="evidence" value="ECO:0007669"/>
    <property type="project" value="UniProtKB-ARBA"/>
</dbReference>
<dbReference type="AlphaFoldDB" id="A0A9D1IUR6"/>
<reference evidence="17" key="1">
    <citation type="submission" date="2020-10" db="EMBL/GenBank/DDBJ databases">
        <authorList>
            <person name="Gilroy R."/>
        </authorList>
    </citation>
    <scope>NUCLEOTIDE SEQUENCE</scope>
    <source>
        <strain evidence="17">CHK191-8634</strain>
    </source>
</reference>
<dbReference type="Pfam" id="PF02272">
    <property type="entry name" value="DHHA1"/>
    <property type="match status" value="1"/>
</dbReference>
<dbReference type="InterPro" id="IPR018164">
    <property type="entry name" value="Ala-tRNA-synth_IIc_N"/>
</dbReference>
<feature type="coiled-coil region" evidence="15">
    <location>
        <begin position="733"/>
        <end position="760"/>
    </location>
</feature>
<dbReference type="GO" id="GO:0002161">
    <property type="term" value="F:aminoacyl-tRNA deacylase activity"/>
    <property type="evidence" value="ECO:0007669"/>
    <property type="project" value="TreeGrafter"/>
</dbReference>
<dbReference type="SMART" id="SM00863">
    <property type="entry name" value="tRNA_SAD"/>
    <property type="match status" value="1"/>
</dbReference>
<keyword evidence="14" id="KW-0963">Cytoplasm</keyword>
<keyword evidence="10 14" id="KW-0648">Protein biosynthesis</keyword>
<feature type="binding site" evidence="14">
    <location>
        <position position="565"/>
    </location>
    <ligand>
        <name>Zn(2+)</name>
        <dbReference type="ChEBI" id="CHEBI:29105"/>
    </ligand>
</feature>
<dbReference type="Gene3D" id="6.10.250.550">
    <property type="match status" value="1"/>
</dbReference>
<comment type="cofactor">
    <cofactor evidence="14">
        <name>Zn(2+)</name>
        <dbReference type="ChEBI" id="CHEBI:29105"/>
    </cofactor>
    <text evidence="14">Binds 1 zinc ion per subunit.</text>
</comment>
<evidence type="ECO:0000256" key="7">
    <source>
        <dbReference type="ARBA" id="ARBA00022833"/>
    </source>
</evidence>
<dbReference type="InterPro" id="IPR023033">
    <property type="entry name" value="Ala_tRNA_ligase_euk/bac"/>
</dbReference>
<comment type="caution">
    <text evidence="17">The sequence shown here is derived from an EMBL/GenBank/DDBJ whole genome shotgun (WGS) entry which is preliminary data.</text>
</comment>
<dbReference type="GO" id="GO:0005524">
    <property type="term" value="F:ATP binding"/>
    <property type="evidence" value="ECO:0007669"/>
    <property type="project" value="UniProtKB-UniRule"/>
</dbReference>
<evidence type="ECO:0000256" key="11">
    <source>
        <dbReference type="ARBA" id="ARBA00023146"/>
    </source>
</evidence>
<feature type="binding site" evidence="14">
    <location>
        <position position="569"/>
    </location>
    <ligand>
        <name>Zn(2+)</name>
        <dbReference type="ChEBI" id="CHEBI:29105"/>
    </ligand>
</feature>
<evidence type="ECO:0000259" key="16">
    <source>
        <dbReference type="PROSITE" id="PS50860"/>
    </source>
</evidence>
<dbReference type="PRINTS" id="PR00980">
    <property type="entry name" value="TRNASYNTHALA"/>
</dbReference>
<dbReference type="CDD" id="cd00673">
    <property type="entry name" value="AlaRS_core"/>
    <property type="match status" value="1"/>
</dbReference>
<dbReference type="Gene3D" id="3.30.930.10">
    <property type="entry name" value="Bira Bifunctional Protein, Domain 2"/>
    <property type="match status" value="1"/>
</dbReference>
<dbReference type="InterPro" id="IPR018162">
    <property type="entry name" value="Ala-tRNA-ligase_IIc_anticod-bd"/>
</dbReference>
<sequence>MENIGLNELRELFLSFFESKGHYRLKSYPLIPQNDNSLLLINAGMAPLKPFFTGEQTPPAPRATSCQKCIRTPDIESVGKDDRHGTYFEMLGNFSFGDYFKSDACRWAWEFVTQVLKMPADRLYPSVFLEDDEAYDIWTREVGVDPSHVVRLGREDNFWEIGSGPCGPCSEIYFDRGEEYGCGRPGCAPGCDCDRYVEFWNLVFTQFNSDGKGHYTPLEKKNIDTGLGLERLACIMQNTRSIFDIDTIKKIRDHVSALTGVAYGQDPKSDVSIRIITDHARSVTMMVCDGVMPSNAGRGYVLRRLLRRAARHGRLLGLTRPFLHELCETVIAENEGAYPELREKETFIKTVIRTEEERFNDTIESGLTKLDDMMAALRAAGQMELSGDDAFRLYDTYGFPIDLTVEILDEQGMTVDRAAFDKLMGEQRVRAKKARGNTAGLGWEGEEVSLSEVPVTRFTGYDGTEGKGRIVAIVGAGEMVSVASAGEEFTVFLDSTPFYAESGGQVGDTGLIETAGGKGQVTDTKKTPDGKFMHKVRVTEGQLLFGEEAELHVDRARRAAIMRAHSATHLLQKALRTVLGDHVEQAGSLVEPDKLRFDFTHFAAVTPEQMIAVENMVNDAILDDLTACVREMPIDEAKKLGAMALFGEKYGNEVRVVSMGDYSIELCGGTHVPNTARIGGFKITSEASVAAGVRRIEAFCGKGLLSLIYEMDSALNETAHSLKTTPADLVRKAAQMTGDLRELAHKNEELSAKLARFRAIELLNFAKAAGSVNVLAVKVDETSAEALRSLSDSIRDRAPNMVAVLAMVTPEGKVQFAAACGTEAVKKGAHAGNIVRELAKMCGGGGGGRPDSATAGGRDASQLEKALESVNNLVENMLK</sequence>
<proteinExistence type="inferred from homology"/>
<keyword evidence="3 14" id="KW-0820">tRNA-binding</keyword>
<dbReference type="InterPro" id="IPR050058">
    <property type="entry name" value="Ala-tRNA_ligase"/>
</dbReference>
<dbReference type="GO" id="GO:0140096">
    <property type="term" value="F:catalytic activity, acting on a protein"/>
    <property type="evidence" value="ECO:0007669"/>
    <property type="project" value="UniProtKB-ARBA"/>
</dbReference>
<dbReference type="PROSITE" id="PS50860">
    <property type="entry name" value="AA_TRNA_LIGASE_II_ALA"/>
    <property type="match status" value="1"/>
</dbReference>
<dbReference type="GO" id="GO:0006419">
    <property type="term" value="P:alanyl-tRNA aminoacylation"/>
    <property type="evidence" value="ECO:0007669"/>
    <property type="project" value="UniProtKB-UniRule"/>
</dbReference>
<dbReference type="GO" id="GO:0004813">
    <property type="term" value="F:alanine-tRNA ligase activity"/>
    <property type="evidence" value="ECO:0007669"/>
    <property type="project" value="UniProtKB-UniRule"/>
</dbReference>
<dbReference type="FunFam" id="2.40.30.130:FF:000001">
    <property type="entry name" value="Alanine--tRNA ligase"/>
    <property type="match status" value="1"/>
</dbReference>
<dbReference type="SUPFAM" id="SSF101353">
    <property type="entry name" value="Putative anticodon-binding domain of alanyl-tRNA synthetase (AlaRS)"/>
    <property type="match status" value="1"/>
</dbReference>
<dbReference type="SUPFAM" id="SSF55186">
    <property type="entry name" value="ThrRS/AlaRS common domain"/>
    <property type="match status" value="1"/>
</dbReference>
<comment type="domain">
    <text evidence="14">Consists of three domains; the N-terminal catalytic domain, the editing domain and the C-terminal C-Ala domain. The editing domain removes incorrectly charged amino acids, while the C-Ala domain, along with tRNA(Ala), serves as a bridge to cooperatively bring together the editing and aminoacylation centers thus stimulating deacylation of misacylated tRNAs.</text>
</comment>
<feature type="binding site" evidence="14">
    <location>
        <position position="671"/>
    </location>
    <ligand>
        <name>Zn(2+)</name>
        <dbReference type="ChEBI" id="CHEBI:29105"/>
    </ligand>
</feature>
<dbReference type="InterPro" id="IPR009000">
    <property type="entry name" value="Transl_B-barrel_sf"/>
</dbReference>
<keyword evidence="15" id="KW-0175">Coiled coil</keyword>
<evidence type="ECO:0000256" key="2">
    <source>
        <dbReference type="ARBA" id="ARBA00008226"/>
    </source>
</evidence>
<organism evidence="17 18">
    <name type="scientific">Candidatus Ventrousia excrementavium</name>
    <dbReference type="NCBI Taxonomy" id="2840961"/>
    <lineage>
        <taxon>Bacteria</taxon>
        <taxon>Bacillati</taxon>
        <taxon>Bacillota</taxon>
        <taxon>Clostridia</taxon>
        <taxon>Eubacteriales</taxon>
        <taxon>Clostridiaceae</taxon>
        <taxon>Clostridiaceae incertae sedis</taxon>
        <taxon>Candidatus Ventrousia</taxon>
    </lineage>
</organism>
<keyword evidence="4 14" id="KW-0436">Ligase</keyword>
<dbReference type="EC" id="6.1.1.7" evidence="14"/>
<evidence type="ECO:0000256" key="3">
    <source>
        <dbReference type="ARBA" id="ARBA00022555"/>
    </source>
</evidence>
<evidence type="ECO:0000313" key="17">
    <source>
        <dbReference type="EMBL" id="HIU43913.1"/>
    </source>
</evidence>
<dbReference type="GO" id="GO:0005829">
    <property type="term" value="C:cytosol"/>
    <property type="evidence" value="ECO:0007669"/>
    <property type="project" value="TreeGrafter"/>
</dbReference>
<dbReference type="FunFam" id="3.30.930.10:FF:000004">
    <property type="entry name" value="Alanine--tRNA ligase"/>
    <property type="match status" value="1"/>
</dbReference>
<accession>A0A9D1IUR6</accession>
<dbReference type="FunFam" id="3.10.310.40:FF:000001">
    <property type="entry name" value="Alanine--tRNA ligase"/>
    <property type="match status" value="1"/>
</dbReference>
<evidence type="ECO:0000256" key="6">
    <source>
        <dbReference type="ARBA" id="ARBA00022741"/>
    </source>
</evidence>
<dbReference type="Gene3D" id="2.40.30.130">
    <property type="match status" value="1"/>
</dbReference>
<dbReference type="InterPro" id="IPR012947">
    <property type="entry name" value="tRNA_SAD"/>
</dbReference>
<dbReference type="InterPro" id="IPR045864">
    <property type="entry name" value="aa-tRNA-synth_II/BPL/LPL"/>
</dbReference>
<dbReference type="Gene3D" id="3.30.54.20">
    <property type="match status" value="1"/>
</dbReference>
<comment type="function">
    <text evidence="12 14">Catalyzes the attachment of alanine to tRNA(Ala) in a two-step reaction: alanine is first activated by ATP to form Ala-AMP and then transferred to the acceptor end of tRNA(Ala). Also edits incorrectly charged Ser-tRNA(Ala) and Gly-tRNA(Ala) via its editing domain.</text>
</comment>
<dbReference type="InterPro" id="IPR003156">
    <property type="entry name" value="DHHA1_dom"/>
</dbReference>
<keyword evidence="9 14" id="KW-0694">RNA-binding</keyword>
<dbReference type="SUPFAM" id="SSF55681">
    <property type="entry name" value="Class II aaRS and biotin synthetases"/>
    <property type="match status" value="1"/>
</dbReference>
<dbReference type="PANTHER" id="PTHR11777:SF9">
    <property type="entry name" value="ALANINE--TRNA LIGASE, CYTOPLASMIC"/>
    <property type="match status" value="1"/>
</dbReference>
<dbReference type="Gene3D" id="3.30.980.10">
    <property type="entry name" value="Threonyl-trna Synthetase, Chain A, domain 2"/>
    <property type="match status" value="1"/>
</dbReference>
<feature type="binding site" evidence="14">
    <location>
        <position position="667"/>
    </location>
    <ligand>
        <name>Zn(2+)</name>
        <dbReference type="ChEBI" id="CHEBI:29105"/>
    </ligand>
</feature>
<keyword evidence="11 14" id="KW-0030">Aminoacyl-tRNA synthetase</keyword>
<dbReference type="InterPro" id="IPR018165">
    <property type="entry name" value="Ala-tRNA-synth_IIc_core"/>
</dbReference>
<dbReference type="Pfam" id="PF07973">
    <property type="entry name" value="tRNA_SAD"/>
    <property type="match status" value="1"/>
</dbReference>
<comment type="similarity">
    <text evidence="2 14">Belongs to the class-II aminoacyl-tRNA synthetase family.</text>
</comment>
<feature type="domain" description="Alanyl-transfer RNA synthetases family profile" evidence="16">
    <location>
        <begin position="4"/>
        <end position="710"/>
    </location>
</feature>
<keyword evidence="6 14" id="KW-0547">Nucleotide-binding</keyword>
<evidence type="ECO:0000256" key="14">
    <source>
        <dbReference type="HAMAP-Rule" id="MF_00036"/>
    </source>
</evidence>
<dbReference type="Pfam" id="PF01411">
    <property type="entry name" value="tRNA-synt_2c"/>
    <property type="match status" value="1"/>
</dbReference>
<evidence type="ECO:0000256" key="5">
    <source>
        <dbReference type="ARBA" id="ARBA00022723"/>
    </source>
</evidence>
<dbReference type="GO" id="GO:0008270">
    <property type="term" value="F:zinc ion binding"/>
    <property type="evidence" value="ECO:0007669"/>
    <property type="project" value="UniProtKB-UniRule"/>
</dbReference>
<dbReference type="GO" id="GO:0000049">
    <property type="term" value="F:tRNA binding"/>
    <property type="evidence" value="ECO:0007669"/>
    <property type="project" value="UniProtKB-KW"/>
</dbReference>
<reference evidence="17" key="2">
    <citation type="journal article" date="2021" name="PeerJ">
        <title>Extensive microbial diversity within the chicken gut microbiome revealed by metagenomics and culture.</title>
        <authorList>
            <person name="Gilroy R."/>
            <person name="Ravi A."/>
            <person name="Getino M."/>
            <person name="Pursley I."/>
            <person name="Horton D.L."/>
            <person name="Alikhan N.F."/>
            <person name="Baker D."/>
            <person name="Gharbi K."/>
            <person name="Hall N."/>
            <person name="Watson M."/>
            <person name="Adriaenssens E.M."/>
            <person name="Foster-Nyarko E."/>
            <person name="Jarju S."/>
            <person name="Secka A."/>
            <person name="Antonio M."/>
            <person name="Oren A."/>
            <person name="Chaudhuri R.R."/>
            <person name="La Ragione R."/>
            <person name="Hildebrand F."/>
            <person name="Pallen M.J."/>
        </authorList>
    </citation>
    <scope>NUCLEOTIDE SEQUENCE</scope>
    <source>
        <strain evidence="17">CHK191-8634</strain>
    </source>
</reference>
<comment type="subcellular location">
    <subcellularLocation>
        <location evidence="1 14">Cytoplasm</location>
    </subcellularLocation>
</comment>
<dbReference type="PANTHER" id="PTHR11777">
    <property type="entry name" value="ALANYL-TRNA SYNTHETASE"/>
    <property type="match status" value="1"/>
</dbReference>
<comment type="catalytic activity">
    <reaction evidence="13 14">
        <text>tRNA(Ala) + L-alanine + ATP = L-alanyl-tRNA(Ala) + AMP + diphosphate</text>
        <dbReference type="Rhea" id="RHEA:12540"/>
        <dbReference type="Rhea" id="RHEA-COMP:9657"/>
        <dbReference type="Rhea" id="RHEA-COMP:9923"/>
        <dbReference type="ChEBI" id="CHEBI:30616"/>
        <dbReference type="ChEBI" id="CHEBI:33019"/>
        <dbReference type="ChEBI" id="CHEBI:57972"/>
        <dbReference type="ChEBI" id="CHEBI:78442"/>
        <dbReference type="ChEBI" id="CHEBI:78497"/>
        <dbReference type="ChEBI" id="CHEBI:456215"/>
        <dbReference type="EC" id="6.1.1.7"/>
    </reaction>
</comment>
<evidence type="ECO:0000256" key="12">
    <source>
        <dbReference type="ARBA" id="ARBA00024779"/>
    </source>
</evidence>
<keyword evidence="5 14" id="KW-0479">Metal-binding</keyword>
<dbReference type="EMBL" id="DVMR01000051">
    <property type="protein sequence ID" value="HIU43913.1"/>
    <property type="molecule type" value="Genomic_DNA"/>
</dbReference>
<dbReference type="InterPro" id="IPR018163">
    <property type="entry name" value="Thr/Ala-tRNA-synth_IIc_edit"/>
</dbReference>
<evidence type="ECO:0000313" key="18">
    <source>
        <dbReference type="Proteomes" id="UP000824073"/>
    </source>
</evidence>
<dbReference type="SUPFAM" id="SSF50447">
    <property type="entry name" value="Translation proteins"/>
    <property type="match status" value="1"/>
</dbReference>
<dbReference type="FunFam" id="3.30.54.20:FF:000001">
    <property type="entry name" value="Alanine--tRNA ligase"/>
    <property type="match status" value="1"/>
</dbReference>
<name>A0A9D1IUR6_9CLOT</name>
<evidence type="ECO:0000256" key="4">
    <source>
        <dbReference type="ARBA" id="ARBA00022598"/>
    </source>
</evidence>
<evidence type="ECO:0000256" key="10">
    <source>
        <dbReference type="ARBA" id="ARBA00022917"/>
    </source>
</evidence>
<keyword evidence="8 14" id="KW-0067">ATP-binding</keyword>
<dbReference type="InterPro" id="IPR002318">
    <property type="entry name" value="Ala-tRNA-lgiase_IIc"/>
</dbReference>
<dbReference type="HAMAP" id="MF_00036_B">
    <property type="entry name" value="Ala_tRNA_synth_B"/>
    <property type="match status" value="1"/>
</dbReference>
<evidence type="ECO:0000256" key="15">
    <source>
        <dbReference type="SAM" id="Coils"/>
    </source>
</evidence>
<evidence type="ECO:0000256" key="13">
    <source>
        <dbReference type="ARBA" id="ARBA00048300"/>
    </source>
</evidence>
<protein>
    <recommendedName>
        <fullName evidence="14">Alanine--tRNA ligase</fullName>
        <ecNumber evidence="14">6.1.1.7</ecNumber>
    </recommendedName>
    <alternativeName>
        <fullName evidence="14">Alanyl-tRNA synthetase</fullName>
        <shortName evidence="14">AlaRS</shortName>
    </alternativeName>
</protein>
<gene>
    <name evidence="14 17" type="primary">alaS</name>
    <name evidence="17" type="ORF">IAB67_06420</name>
</gene>
<dbReference type="NCBIfam" id="TIGR00344">
    <property type="entry name" value="alaS"/>
    <property type="match status" value="1"/>
</dbReference>
<dbReference type="FunFam" id="3.30.980.10:FF:000004">
    <property type="entry name" value="Alanine--tRNA ligase, cytoplasmic"/>
    <property type="match status" value="1"/>
</dbReference>